<organism evidence="4 5">
    <name type="scientific">Heligmosomoides polygyrus</name>
    <name type="common">Parasitic roundworm</name>
    <dbReference type="NCBI Taxonomy" id="6339"/>
    <lineage>
        <taxon>Eukaryota</taxon>
        <taxon>Metazoa</taxon>
        <taxon>Ecdysozoa</taxon>
        <taxon>Nematoda</taxon>
        <taxon>Chromadorea</taxon>
        <taxon>Rhabditida</taxon>
        <taxon>Rhabditina</taxon>
        <taxon>Rhabditomorpha</taxon>
        <taxon>Strongyloidea</taxon>
        <taxon>Heligmosomidae</taxon>
        <taxon>Heligmosomoides</taxon>
    </lineage>
</organism>
<dbReference type="SUPFAM" id="SSF54928">
    <property type="entry name" value="RNA-binding domain, RBD"/>
    <property type="match status" value="1"/>
</dbReference>
<evidence type="ECO:0000313" key="3">
    <source>
        <dbReference type="EMBL" id="VDP00510.1"/>
    </source>
</evidence>
<dbReference type="OrthoDB" id="272703at2759"/>
<protein>
    <submittedName>
        <fullName evidence="5">RRM domain-containing protein</fullName>
    </submittedName>
</protein>
<evidence type="ECO:0000313" key="5">
    <source>
        <dbReference type="WBParaSite" id="HPBE_0001470101-mRNA-1"/>
    </source>
</evidence>
<sequence length="85" mass="9167">MQSPRFSVYVGNIPYETTEDALGGLFSQAGQVSNVRIVSDRETGRPKGFAFCEFADEAGAQNAVNTLNGADFNGRALRVNHASRN</sequence>
<feature type="domain" description="RRM" evidence="2">
    <location>
        <begin position="6"/>
        <end position="84"/>
    </location>
</feature>
<keyword evidence="4" id="KW-1185">Reference proteome</keyword>
<dbReference type="InterPro" id="IPR000504">
    <property type="entry name" value="RRM_dom"/>
</dbReference>
<dbReference type="Gene3D" id="3.30.70.330">
    <property type="match status" value="1"/>
</dbReference>
<dbReference type="Pfam" id="PF00076">
    <property type="entry name" value="RRM_1"/>
    <property type="match status" value="1"/>
</dbReference>
<evidence type="ECO:0000259" key="2">
    <source>
        <dbReference type="PROSITE" id="PS50102"/>
    </source>
</evidence>
<dbReference type="PANTHER" id="PTHR45735:SF2">
    <property type="entry name" value="CLEAVAGE STIMULATION FACTOR SUBUNIT 2"/>
    <property type="match status" value="1"/>
</dbReference>
<keyword evidence="1" id="KW-0694">RNA-binding</keyword>
<dbReference type="WBParaSite" id="HPBE_0001470101-mRNA-1">
    <property type="protein sequence ID" value="HPBE_0001470101-mRNA-1"/>
    <property type="gene ID" value="HPBE_0001470101"/>
</dbReference>
<reference evidence="3 4" key="1">
    <citation type="submission" date="2018-11" db="EMBL/GenBank/DDBJ databases">
        <authorList>
            <consortium name="Pathogen Informatics"/>
        </authorList>
    </citation>
    <scope>NUCLEOTIDE SEQUENCE [LARGE SCALE GENOMIC DNA]</scope>
</reference>
<dbReference type="GO" id="GO:0005847">
    <property type="term" value="C:mRNA cleavage and polyadenylation specificity factor complex"/>
    <property type="evidence" value="ECO:0007669"/>
    <property type="project" value="TreeGrafter"/>
</dbReference>
<gene>
    <name evidence="3" type="ORF">HPBE_LOCUS14702</name>
</gene>
<dbReference type="EMBL" id="UZAH01028489">
    <property type="protein sequence ID" value="VDP00510.1"/>
    <property type="molecule type" value="Genomic_DNA"/>
</dbReference>
<reference evidence="5" key="2">
    <citation type="submission" date="2019-09" db="UniProtKB">
        <authorList>
            <consortium name="WormBaseParasite"/>
        </authorList>
    </citation>
    <scope>IDENTIFICATION</scope>
</reference>
<proteinExistence type="predicted"/>
<dbReference type="PROSITE" id="PS50102">
    <property type="entry name" value="RRM"/>
    <property type="match status" value="1"/>
</dbReference>
<dbReference type="Proteomes" id="UP000050761">
    <property type="component" value="Unassembled WGS sequence"/>
</dbReference>
<dbReference type="InterPro" id="IPR035979">
    <property type="entry name" value="RBD_domain_sf"/>
</dbReference>
<dbReference type="FunFam" id="3.30.70.330:FF:000748">
    <property type="entry name" value="RNA Binding Motif protein homolog"/>
    <property type="match status" value="1"/>
</dbReference>
<evidence type="ECO:0000256" key="1">
    <source>
        <dbReference type="PROSITE-ProRule" id="PRU00176"/>
    </source>
</evidence>
<dbReference type="PANTHER" id="PTHR45735">
    <property type="entry name" value="CLEAVAGE STIMULATION FACTOR SUBUNIT 2"/>
    <property type="match status" value="1"/>
</dbReference>
<accession>A0A3P8AAY4</accession>
<accession>A0A183G0R4</accession>
<evidence type="ECO:0000313" key="4">
    <source>
        <dbReference type="Proteomes" id="UP000050761"/>
    </source>
</evidence>
<dbReference type="SMART" id="SM00360">
    <property type="entry name" value="RRM"/>
    <property type="match status" value="1"/>
</dbReference>
<dbReference type="GO" id="GO:0003729">
    <property type="term" value="F:mRNA binding"/>
    <property type="evidence" value="ECO:0007669"/>
    <property type="project" value="TreeGrafter"/>
</dbReference>
<name>A0A183G0R4_HELPZ</name>
<dbReference type="InterPro" id="IPR012677">
    <property type="entry name" value="Nucleotide-bd_a/b_plait_sf"/>
</dbReference>
<dbReference type="AlphaFoldDB" id="A0A183G0R4"/>